<dbReference type="InterPro" id="IPR037465">
    <property type="entry name" value="YlxR"/>
</dbReference>
<protein>
    <submittedName>
        <fullName evidence="2">DUF448 domain-containing protein</fullName>
    </submittedName>
</protein>
<evidence type="ECO:0000313" key="3">
    <source>
        <dbReference type="Proteomes" id="UP000229916"/>
    </source>
</evidence>
<reference evidence="3" key="1">
    <citation type="submission" date="2017-09" db="EMBL/GenBank/DDBJ databases">
        <title>Depth-based differentiation of microbial function through sediment-hosted aquifers and enrichment of novel symbionts in the deep terrestrial subsurface.</title>
        <authorList>
            <person name="Probst A.J."/>
            <person name="Ladd B."/>
            <person name="Jarett J.K."/>
            <person name="Geller-Mcgrath D.E."/>
            <person name="Sieber C.M.K."/>
            <person name="Emerson J.B."/>
            <person name="Anantharaman K."/>
            <person name="Thomas B.C."/>
            <person name="Malmstrom R."/>
            <person name="Stieglmeier M."/>
            <person name="Klingl A."/>
            <person name="Woyke T."/>
            <person name="Ryan C.M."/>
            <person name="Banfield J.F."/>
        </authorList>
    </citation>
    <scope>NUCLEOTIDE SEQUENCE [LARGE SCALE GENOMIC DNA]</scope>
</reference>
<dbReference type="InterPro" id="IPR035931">
    <property type="entry name" value="YlxR-like_sf"/>
</dbReference>
<sequence>MSLKKIPLRTCIGCSTIRPKRELARVVLDQTGSIILDVSGRLSGRGAYLCRTDGEIEAVQKGLKKKEDLKVHANPACLEKAGQKRAFNKAFRSKIKKIGIVTYEKKEGK</sequence>
<dbReference type="Proteomes" id="UP000229916">
    <property type="component" value="Unassembled WGS sequence"/>
</dbReference>
<dbReference type="Gene3D" id="3.30.1230.10">
    <property type="entry name" value="YlxR-like"/>
    <property type="match status" value="1"/>
</dbReference>
<organism evidence="2 3">
    <name type="scientific">candidate division WWE3 bacterium CG06_land_8_20_14_3_00_42_16</name>
    <dbReference type="NCBI Taxonomy" id="1975083"/>
    <lineage>
        <taxon>Bacteria</taxon>
        <taxon>Katanobacteria</taxon>
    </lineage>
</organism>
<comment type="caution">
    <text evidence="2">The sequence shown here is derived from an EMBL/GenBank/DDBJ whole genome shotgun (WGS) entry which is preliminary data.</text>
</comment>
<feature type="domain" description="YlxR" evidence="1">
    <location>
        <begin position="9"/>
        <end position="61"/>
    </location>
</feature>
<dbReference type="PANTHER" id="PTHR34215:SF1">
    <property type="entry name" value="YLXR DOMAIN-CONTAINING PROTEIN"/>
    <property type="match status" value="1"/>
</dbReference>
<dbReference type="PANTHER" id="PTHR34215">
    <property type="entry name" value="BLL0784 PROTEIN"/>
    <property type="match status" value="1"/>
</dbReference>
<name>A0A2M7APQ3_UNCKA</name>
<proteinExistence type="predicted"/>
<dbReference type="EMBL" id="PEWD01000004">
    <property type="protein sequence ID" value="PIU69359.1"/>
    <property type="molecule type" value="Genomic_DNA"/>
</dbReference>
<dbReference type="SUPFAM" id="SSF64376">
    <property type="entry name" value="YlxR-like"/>
    <property type="match status" value="1"/>
</dbReference>
<gene>
    <name evidence="2" type="ORF">COS81_00245</name>
</gene>
<evidence type="ECO:0000259" key="1">
    <source>
        <dbReference type="Pfam" id="PF04296"/>
    </source>
</evidence>
<dbReference type="InterPro" id="IPR007393">
    <property type="entry name" value="YlxR_dom"/>
</dbReference>
<dbReference type="Pfam" id="PF04296">
    <property type="entry name" value="YlxR"/>
    <property type="match status" value="1"/>
</dbReference>
<evidence type="ECO:0000313" key="2">
    <source>
        <dbReference type="EMBL" id="PIU69359.1"/>
    </source>
</evidence>
<accession>A0A2M7APQ3</accession>
<dbReference type="AlphaFoldDB" id="A0A2M7APQ3"/>